<gene>
    <name evidence="1" type="ORF">RPERSI_LOCUS22802</name>
</gene>
<keyword evidence="2" id="KW-1185">Reference proteome</keyword>
<evidence type="ECO:0000313" key="2">
    <source>
        <dbReference type="Proteomes" id="UP000789920"/>
    </source>
</evidence>
<name>A0ACA9RVL9_9GLOM</name>
<reference evidence="1" key="1">
    <citation type="submission" date="2021-06" db="EMBL/GenBank/DDBJ databases">
        <authorList>
            <person name="Kallberg Y."/>
            <person name="Tangrot J."/>
            <person name="Rosling A."/>
        </authorList>
    </citation>
    <scope>NUCLEOTIDE SEQUENCE</scope>
    <source>
        <strain evidence="1">MA461A</strain>
    </source>
</reference>
<accession>A0ACA9RVL9</accession>
<sequence>KLTTKLRKITTLMKILVLPTIKDAVDDIPTLQFPGGFKFFKLLFFTLL</sequence>
<evidence type="ECO:0000313" key="1">
    <source>
        <dbReference type="EMBL" id="CAG8809159.1"/>
    </source>
</evidence>
<comment type="caution">
    <text evidence="1">The sequence shown here is derived from an EMBL/GenBank/DDBJ whole genome shotgun (WGS) entry which is preliminary data.</text>
</comment>
<organism evidence="1 2">
    <name type="scientific">Racocetra persica</name>
    <dbReference type="NCBI Taxonomy" id="160502"/>
    <lineage>
        <taxon>Eukaryota</taxon>
        <taxon>Fungi</taxon>
        <taxon>Fungi incertae sedis</taxon>
        <taxon>Mucoromycota</taxon>
        <taxon>Glomeromycotina</taxon>
        <taxon>Glomeromycetes</taxon>
        <taxon>Diversisporales</taxon>
        <taxon>Gigasporaceae</taxon>
        <taxon>Racocetra</taxon>
    </lineage>
</organism>
<protein>
    <submittedName>
        <fullName evidence="1">24272_t:CDS:1</fullName>
    </submittedName>
</protein>
<dbReference type="Proteomes" id="UP000789920">
    <property type="component" value="Unassembled WGS sequence"/>
</dbReference>
<feature type="non-terminal residue" evidence="1">
    <location>
        <position position="1"/>
    </location>
</feature>
<dbReference type="EMBL" id="CAJVQC010069772">
    <property type="protein sequence ID" value="CAG8809159.1"/>
    <property type="molecule type" value="Genomic_DNA"/>
</dbReference>
<proteinExistence type="predicted"/>